<protein>
    <recommendedName>
        <fullName evidence="3">VWFA domain-containing protein</fullName>
    </recommendedName>
</protein>
<reference evidence="1 2" key="1">
    <citation type="submission" date="2016-05" db="EMBL/GenBank/DDBJ databases">
        <title>Single-cell genome of chain-forming Candidatus Thiomargarita nelsonii and comparison to other large sulfur-oxidizing bacteria.</title>
        <authorList>
            <person name="Winkel M."/>
            <person name="Salman V."/>
            <person name="Woyke T."/>
            <person name="Schulz-Vogt H."/>
            <person name="Richter M."/>
            <person name="Flood B."/>
            <person name="Bailey J."/>
            <person name="Amann R."/>
            <person name="Mussmann M."/>
        </authorList>
    </citation>
    <scope>NUCLEOTIDE SEQUENCE [LARGE SCALE GENOMIC DNA]</scope>
    <source>
        <strain evidence="1 2">THI036</strain>
    </source>
</reference>
<dbReference type="EMBL" id="LUTY01001365">
    <property type="protein sequence ID" value="OAD21829.1"/>
    <property type="molecule type" value="Genomic_DNA"/>
</dbReference>
<sequence length="242" mass="26640">MPKFDNMQTINVPGGGNFQFSAIRPEELGATEYTLVTIVVDITSSVASFSETLLKTLKSVIAACQHSPRTENMMVRLLLFNEKRHEVHGFVPLNQIDVNAYKPLKCRGATALYDAVYDAVSATNLYAQNLFTQDFDVNAAIYIITDGMDNCSKIRAKEIAVQIERAMKQEYVESLITVLIGVVNQSASPPLQKFKDEAKLTQFLNLAEANPDNLAKLGQFVSKSISMQSQALGTGAASPRQR</sequence>
<dbReference type="SUPFAM" id="SSF53300">
    <property type="entry name" value="vWA-like"/>
    <property type="match status" value="1"/>
</dbReference>
<proteinExistence type="predicted"/>
<evidence type="ECO:0000313" key="1">
    <source>
        <dbReference type="EMBL" id="OAD21829.1"/>
    </source>
</evidence>
<dbReference type="AlphaFoldDB" id="A0A176S1N9"/>
<keyword evidence="2" id="KW-1185">Reference proteome</keyword>
<dbReference type="PATRIC" id="fig|1003181.4.peg.3296"/>
<organism evidence="1 2">
    <name type="scientific">Candidatus Thiomargarita nelsonii</name>
    <dbReference type="NCBI Taxonomy" id="1003181"/>
    <lineage>
        <taxon>Bacteria</taxon>
        <taxon>Pseudomonadati</taxon>
        <taxon>Pseudomonadota</taxon>
        <taxon>Gammaproteobacteria</taxon>
        <taxon>Thiotrichales</taxon>
        <taxon>Thiotrichaceae</taxon>
        <taxon>Thiomargarita</taxon>
    </lineage>
</organism>
<gene>
    <name evidence="1" type="ORF">THIOM_002398</name>
</gene>
<evidence type="ECO:0000313" key="2">
    <source>
        <dbReference type="Proteomes" id="UP000076962"/>
    </source>
</evidence>
<dbReference type="Proteomes" id="UP000076962">
    <property type="component" value="Unassembled WGS sequence"/>
</dbReference>
<evidence type="ECO:0008006" key="3">
    <source>
        <dbReference type="Google" id="ProtNLM"/>
    </source>
</evidence>
<name>A0A176S1N9_9GAMM</name>
<dbReference type="InterPro" id="IPR036465">
    <property type="entry name" value="vWFA_dom_sf"/>
</dbReference>
<dbReference type="Gene3D" id="3.40.50.410">
    <property type="entry name" value="von Willebrand factor, type A domain"/>
    <property type="match status" value="1"/>
</dbReference>
<comment type="caution">
    <text evidence="1">The sequence shown here is derived from an EMBL/GenBank/DDBJ whole genome shotgun (WGS) entry which is preliminary data.</text>
</comment>
<accession>A0A176S1N9</accession>